<accession>A0A4R5TJF8</accession>
<comment type="similarity">
    <text evidence="2">Belongs to the GSP G family.</text>
</comment>
<evidence type="ECO:0000313" key="12">
    <source>
        <dbReference type="EMBL" id="TDK20624.1"/>
    </source>
</evidence>
<dbReference type="RefSeq" id="WP_133323502.1">
    <property type="nucleotide sequence ID" value="NZ_SMTF01000018.1"/>
</dbReference>
<keyword evidence="6" id="KW-0997">Cell inner membrane</keyword>
<organism evidence="12 13">
    <name type="scientific">Luteimonas aestuarii</name>
    <dbReference type="NCBI Taxonomy" id="453837"/>
    <lineage>
        <taxon>Bacteria</taxon>
        <taxon>Pseudomonadati</taxon>
        <taxon>Pseudomonadota</taxon>
        <taxon>Gammaproteobacteria</taxon>
        <taxon>Lysobacterales</taxon>
        <taxon>Lysobacteraceae</taxon>
        <taxon>Luteimonas</taxon>
    </lineage>
</organism>
<dbReference type="GO" id="GO:0005886">
    <property type="term" value="C:plasma membrane"/>
    <property type="evidence" value="ECO:0007669"/>
    <property type="project" value="UniProtKB-SubCell"/>
</dbReference>
<dbReference type="AlphaFoldDB" id="A0A4R5TJF8"/>
<dbReference type="Pfam" id="PF08334">
    <property type="entry name" value="T2SSG"/>
    <property type="match status" value="1"/>
</dbReference>
<dbReference type="Gene3D" id="3.30.700.10">
    <property type="entry name" value="Glycoprotein, Type 4 Pilin"/>
    <property type="match status" value="1"/>
</dbReference>
<dbReference type="NCBIfam" id="TIGR01710">
    <property type="entry name" value="typeII_sec_gspG"/>
    <property type="match status" value="1"/>
</dbReference>
<dbReference type="InterPro" id="IPR013545">
    <property type="entry name" value="T2SS_protein-GspG_C"/>
</dbReference>
<dbReference type="InterPro" id="IPR045584">
    <property type="entry name" value="Pilin-like"/>
</dbReference>
<keyword evidence="7 10" id="KW-0812">Transmembrane</keyword>
<sequence length="137" mass="14836">MHQASRLKQAGFSLLEIIIVTVLIGALVAFAASQVLSGGDRANYRIAEAQIQTLAQKIDQYQMDTGRLPNALQDLVVQPGDATGWLGPYARADDLVDPWKTPIEYRVPGDGRPFDLVSLGADRSPGGQSVNADIRFE</sequence>
<evidence type="ECO:0000256" key="10">
    <source>
        <dbReference type="SAM" id="Phobius"/>
    </source>
</evidence>
<keyword evidence="8 10" id="KW-1133">Transmembrane helix</keyword>
<dbReference type="Proteomes" id="UP000294796">
    <property type="component" value="Unassembled WGS sequence"/>
</dbReference>
<evidence type="ECO:0000256" key="2">
    <source>
        <dbReference type="ARBA" id="ARBA00009984"/>
    </source>
</evidence>
<dbReference type="PRINTS" id="PR00813">
    <property type="entry name" value="BCTERIALGSPG"/>
</dbReference>
<evidence type="ECO:0000256" key="1">
    <source>
        <dbReference type="ARBA" id="ARBA00004377"/>
    </source>
</evidence>
<dbReference type="OrthoDB" id="9795612at2"/>
<protein>
    <recommendedName>
        <fullName evidence="3">Type II secretion system core protein G</fullName>
    </recommendedName>
</protein>
<keyword evidence="9 10" id="KW-0472">Membrane</keyword>
<dbReference type="InterPro" id="IPR012902">
    <property type="entry name" value="N_methyl_site"/>
</dbReference>
<dbReference type="GO" id="GO:0015628">
    <property type="term" value="P:protein secretion by the type II secretion system"/>
    <property type="evidence" value="ECO:0007669"/>
    <property type="project" value="InterPro"/>
</dbReference>
<evidence type="ECO:0000256" key="8">
    <source>
        <dbReference type="ARBA" id="ARBA00022989"/>
    </source>
</evidence>
<comment type="caution">
    <text evidence="12">The sequence shown here is derived from an EMBL/GenBank/DDBJ whole genome shotgun (WGS) entry which is preliminary data.</text>
</comment>
<comment type="subcellular location">
    <subcellularLocation>
        <location evidence="1">Cell inner membrane</location>
        <topology evidence="1">Single-pass membrane protein</topology>
    </subcellularLocation>
</comment>
<evidence type="ECO:0000256" key="4">
    <source>
        <dbReference type="ARBA" id="ARBA00022475"/>
    </source>
</evidence>
<feature type="domain" description="Type II secretion system protein GspG C-terminal" evidence="11">
    <location>
        <begin position="35"/>
        <end position="135"/>
    </location>
</feature>
<evidence type="ECO:0000313" key="13">
    <source>
        <dbReference type="Proteomes" id="UP000294796"/>
    </source>
</evidence>
<dbReference type="InterPro" id="IPR000983">
    <property type="entry name" value="Bac_GSPG_pilin"/>
</dbReference>
<keyword evidence="4" id="KW-1003">Cell membrane</keyword>
<evidence type="ECO:0000256" key="5">
    <source>
        <dbReference type="ARBA" id="ARBA00022481"/>
    </source>
</evidence>
<dbReference type="NCBIfam" id="TIGR02532">
    <property type="entry name" value="IV_pilin_GFxxxE"/>
    <property type="match status" value="1"/>
</dbReference>
<dbReference type="InterPro" id="IPR010054">
    <property type="entry name" value="Type2_sec_GspG"/>
</dbReference>
<evidence type="ECO:0000256" key="9">
    <source>
        <dbReference type="ARBA" id="ARBA00023136"/>
    </source>
</evidence>
<keyword evidence="13" id="KW-1185">Reference proteome</keyword>
<evidence type="ECO:0000256" key="6">
    <source>
        <dbReference type="ARBA" id="ARBA00022519"/>
    </source>
</evidence>
<proteinExistence type="inferred from homology"/>
<feature type="transmembrane region" description="Helical" evidence="10">
    <location>
        <begin position="12"/>
        <end position="32"/>
    </location>
</feature>
<dbReference type="GO" id="GO:0015627">
    <property type="term" value="C:type II protein secretion system complex"/>
    <property type="evidence" value="ECO:0007669"/>
    <property type="project" value="InterPro"/>
</dbReference>
<dbReference type="Pfam" id="PF07963">
    <property type="entry name" value="N_methyl"/>
    <property type="match status" value="1"/>
</dbReference>
<name>A0A4R5TJF8_9GAMM</name>
<evidence type="ECO:0000256" key="3">
    <source>
        <dbReference type="ARBA" id="ARBA00020042"/>
    </source>
</evidence>
<keyword evidence="5" id="KW-0488">Methylation</keyword>
<dbReference type="PROSITE" id="PS00409">
    <property type="entry name" value="PROKAR_NTER_METHYL"/>
    <property type="match status" value="1"/>
</dbReference>
<evidence type="ECO:0000259" key="11">
    <source>
        <dbReference type="Pfam" id="PF08334"/>
    </source>
</evidence>
<dbReference type="SUPFAM" id="SSF54523">
    <property type="entry name" value="Pili subunits"/>
    <property type="match status" value="1"/>
</dbReference>
<reference evidence="12 13" key="1">
    <citation type="submission" date="2019-03" db="EMBL/GenBank/DDBJ databases">
        <title>Luteimonas zhaokaii sp.nov., isolated from the rectal contents of Plateau pika in Yushu, Qinghai Province, China.</title>
        <authorList>
            <person name="Zhang G."/>
        </authorList>
    </citation>
    <scope>NUCLEOTIDE SEQUENCE [LARGE SCALE GENOMIC DNA]</scope>
    <source>
        <strain evidence="12 13">B9</strain>
    </source>
</reference>
<dbReference type="EMBL" id="SMTF01000018">
    <property type="protein sequence ID" value="TDK20624.1"/>
    <property type="molecule type" value="Genomic_DNA"/>
</dbReference>
<gene>
    <name evidence="12" type="primary">gspG</name>
    <name evidence="12" type="ORF">E2F46_15545</name>
</gene>
<evidence type="ECO:0000256" key="7">
    <source>
        <dbReference type="ARBA" id="ARBA00022692"/>
    </source>
</evidence>